<keyword evidence="4" id="KW-0539">Nucleus</keyword>
<dbReference type="PANTHER" id="PTHR23271">
    <property type="entry name" value="HEPATOCELLULAR CARCINOMA-ASSOCIATED ANTIGEN 66"/>
    <property type="match status" value="1"/>
</dbReference>
<evidence type="ECO:0000256" key="4">
    <source>
        <dbReference type="ARBA" id="ARBA00023242"/>
    </source>
</evidence>
<evidence type="ECO:0000256" key="3">
    <source>
        <dbReference type="ARBA" id="ARBA00022737"/>
    </source>
</evidence>
<dbReference type="Proteomes" id="UP001162164">
    <property type="component" value="Unassembled WGS sequence"/>
</dbReference>
<protein>
    <recommendedName>
        <fullName evidence="5">U3 small nucleolar RNA-associated protein 6 N-terminal domain-containing protein</fullName>
    </recommendedName>
</protein>
<dbReference type="InterPro" id="IPR013949">
    <property type="entry name" value="Utp6"/>
</dbReference>
<reference evidence="6" key="1">
    <citation type="journal article" date="2023" name="Insect Mol. Biol.">
        <title>Genome sequencing provides insights into the evolution of gene families encoding plant cell wall-degrading enzymes in longhorned beetles.</title>
        <authorList>
            <person name="Shin N.R."/>
            <person name="Okamura Y."/>
            <person name="Kirsch R."/>
            <person name="Pauchet Y."/>
        </authorList>
    </citation>
    <scope>NUCLEOTIDE SEQUENCE</scope>
    <source>
        <strain evidence="6">MMC_N1</strain>
    </source>
</reference>
<dbReference type="Pfam" id="PF08640">
    <property type="entry name" value="U3_assoc_6"/>
    <property type="match status" value="1"/>
</dbReference>
<name>A0ABQ9JFE6_9CUCU</name>
<dbReference type="InterPro" id="IPR011990">
    <property type="entry name" value="TPR-like_helical_dom_sf"/>
</dbReference>
<sequence length="348" mass="41185">MVRVRFQNETACFIKTCLLIGINLAVIMGEQVERHMESMTEEIEEMRRTKLFSLEETREILRRRKHFGYKINGVIKNLQDYKDYIMYEKLILKTIKLRRNKYRVADRKNSLEFKIIKRIKHLYEVVLQRFSNDFSVYLSYFKFCKECNYNRAELFSKPRSVASSSCLVYSSDLHQALNVIHKGLTIHKDCQALYSEAIQLEILNRDKDDWHKDNTLIIIERLRKYYSDEVIVWETLAQREKNGFHSHPVMDNGKVRKAEICISRCCLKYKEGKKPALWTSYLDCLIELQEQSDVASGIKKNNLLSVLEEANTETTLADRHFITWVKLTENEDDALRILEKAFPPYQGL</sequence>
<evidence type="ECO:0000256" key="1">
    <source>
        <dbReference type="ARBA" id="ARBA00004604"/>
    </source>
</evidence>
<evidence type="ECO:0000313" key="7">
    <source>
        <dbReference type="Proteomes" id="UP001162164"/>
    </source>
</evidence>
<keyword evidence="7" id="KW-1185">Reference proteome</keyword>
<evidence type="ECO:0000256" key="2">
    <source>
        <dbReference type="ARBA" id="ARBA00022552"/>
    </source>
</evidence>
<keyword evidence="3" id="KW-0677">Repeat</keyword>
<comment type="caution">
    <text evidence="6">The sequence shown here is derived from an EMBL/GenBank/DDBJ whole genome shotgun (WGS) entry which is preliminary data.</text>
</comment>
<evidence type="ECO:0000259" key="5">
    <source>
        <dbReference type="Pfam" id="PF08640"/>
    </source>
</evidence>
<organism evidence="6 7">
    <name type="scientific">Molorchus minor</name>
    <dbReference type="NCBI Taxonomy" id="1323400"/>
    <lineage>
        <taxon>Eukaryota</taxon>
        <taxon>Metazoa</taxon>
        <taxon>Ecdysozoa</taxon>
        <taxon>Arthropoda</taxon>
        <taxon>Hexapoda</taxon>
        <taxon>Insecta</taxon>
        <taxon>Pterygota</taxon>
        <taxon>Neoptera</taxon>
        <taxon>Endopterygota</taxon>
        <taxon>Coleoptera</taxon>
        <taxon>Polyphaga</taxon>
        <taxon>Cucujiformia</taxon>
        <taxon>Chrysomeloidea</taxon>
        <taxon>Cerambycidae</taxon>
        <taxon>Lamiinae</taxon>
        <taxon>Monochamini</taxon>
        <taxon>Molorchus</taxon>
    </lineage>
</organism>
<dbReference type="EMBL" id="JAPWTJ010000646">
    <property type="protein sequence ID" value="KAJ8976634.1"/>
    <property type="molecule type" value="Genomic_DNA"/>
</dbReference>
<comment type="subcellular location">
    <subcellularLocation>
        <location evidence="1">Nucleus</location>
        <location evidence="1">Nucleolus</location>
    </subcellularLocation>
</comment>
<proteinExistence type="predicted"/>
<dbReference type="Gene3D" id="1.25.40.10">
    <property type="entry name" value="Tetratricopeptide repeat domain"/>
    <property type="match status" value="1"/>
</dbReference>
<feature type="domain" description="U3 small nucleolar RNA-associated protein 6 N-terminal" evidence="5">
    <location>
        <begin position="36"/>
        <end position="118"/>
    </location>
</feature>
<dbReference type="PANTHER" id="PTHR23271:SF1">
    <property type="entry name" value="U3 SMALL NUCLEOLAR RNA-ASSOCIATED PROTEIN 6 HOMOLOG"/>
    <property type="match status" value="1"/>
</dbReference>
<keyword evidence="2" id="KW-0698">rRNA processing</keyword>
<gene>
    <name evidence="6" type="ORF">NQ317_011141</name>
</gene>
<accession>A0ABQ9JFE6</accession>
<evidence type="ECO:0000313" key="6">
    <source>
        <dbReference type="EMBL" id="KAJ8976634.1"/>
    </source>
</evidence>
<dbReference type="InterPro" id="IPR055347">
    <property type="entry name" value="UTP6_N"/>
</dbReference>